<accession>A0A7S7NLB4</accession>
<dbReference type="KEGG" id="pfer:IRI77_23240"/>
<gene>
    <name evidence="3" type="ORF">IRI77_23240</name>
</gene>
<dbReference type="AlphaFoldDB" id="A0A7S7NLB4"/>
<evidence type="ECO:0000256" key="1">
    <source>
        <dbReference type="ARBA" id="ARBA00022676"/>
    </source>
</evidence>
<keyword evidence="1" id="KW-0328">Glycosyltransferase</keyword>
<evidence type="ECO:0000256" key="2">
    <source>
        <dbReference type="ARBA" id="ARBA00022679"/>
    </source>
</evidence>
<name>A0A7S7NLB4_PALFE</name>
<dbReference type="GO" id="GO:0008713">
    <property type="term" value="F:ADP-heptose-lipopolysaccharide heptosyltransferase activity"/>
    <property type="evidence" value="ECO:0007669"/>
    <property type="project" value="TreeGrafter"/>
</dbReference>
<evidence type="ECO:0000313" key="4">
    <source>
        <dbReference type="Proteomes" id="UP000593892"/>
    </source>
</evidence>
<sequence>MTRRLILRPGAIGDTLVSLPALESLRTDATELWAPSVNLPLLSHLGSTQSLVSAGVDALRLSPATLNRLARFDDIVSWYGATREDFRAQVQHLPFRFFTALPPTGSTLHAVDYYLDQAGAPLGAIPRLPIDHRPEGFAVIHPFSGGRSKNWPLARFQEVARRLPLPVNWCAGPEETLDEAIRFNDLGALARWLATASLYIGNDSGISHLAAACGVPVVAVFGPTDPAIWAPRGRHVCVAAWDWPPERVAAEASALLTASAGTRFL</sequence>
<dbReference type="RefSeq" id="WP_194447396.1">
    <property type="nucleotide sequence ID" value="NZ_CP063849.1"/>
</dbReference>
<reference evidence="3 4" key="1">
    <citation type="submission" date="2020-10" db="EMBL/GenBank/DDBJ databases">
        <title>Complete genome sequence of Paludibaculum fermentans P105T, a facultatively anaerobic acidobacterium capable of dissimilatory Fe(III) reduction.</title>
        <authorList>
            <person name="Dedysh S.N."/>
            <person name="Beletsky A.V."/>
            <person name="Kulichevskaya I.S."/>
            <person name="Mardanov A.V."/>
            <person name="Ravin N.V."/>
        </authorList>
    </citation>
    <scope>NUCLEOTIDE SEQUENCE [LARGE SCALE GENOMIC DNA]</scope>
    <source>
        <strain evidence="3 4">P105</strain>
    </source>
</reference>
<dbReference type="GO" id="GO:0009244">
    <property type="term" value="P:lipopolysaccharide core region biosynthetic process"/>
    <property type="evidence" value="ECO:0007669"/>
    <property type="project" value="TreeGrafter"/>
</dbReference>
<dbReference type="GO" id="GO:0005829">
    <property type="term" value="C:cytosol"/>
    <property type="evidence" value="ECO:0007669"/>
    <property type="project" value="TreeGrafter"/>
</dbReference>
<dbReference type="InterPro" id="IPR051199">
    <property type="entry name" value="LPS_LOS_Heptosyltrfase"/>
</dbReference>
<dbReference type="Gene3D" id="3.40.50.2000">
    <property type="entry name" value="Glycogen Phosphorylase B"/>
    <property type="match status" value="1"/>
</dbReference>
<dbReference type="PANTHER" id="PTHR30160">
    <property type="entry name" value="TETRAACYLDISACCHARIDE 4'-KINASE-RELATED"/>
    <property type="match status" value="1"/>
</dbReference>
<organism evidence="3 4">
    <name type="scientific">Paludibaculum fermentans</name>
    <dbReference type="NCBI Taxonomy" id="1473598"/>
    <lineage>
        <taxon>Bacteria</taxon>
        <taxon>Pseudomonadati</taxon>
        <taxon>Acidobacteriota</taxon>
        <taxon>Terriglobia</taxon>
        <taxon>Bryobacterales</taxon>
        <taxon>Bryobacteraceae</taxon>
        <taxon>Paludibaculum</taxon>
    </lineage>
</organism>
<evidence type="ECO:0000313" key="3">
    <source>
        <dbReference type="EMBL" id="QOY85726.1"/>
    </source>
</evidence>
<dbReference type="InterPro" id="IPR002201">
    <property type="entry name" value="Glyco_trans_9"/>
</dbReference>
<dbReference type="Pfam" id="PF01075">
    <property type="entry name" value="Glyco_transf_9"/>
    <property type="match status" value="1"/>
</dbReference>
<protein>
    <submittedName>
        <fullName evidence="3">Glycosyltransferase family 9 protein</fullName>
    </submittedName>
</protein>
<dbReference type="Proteomes" id="UP000593892">
    <property type="component" value="Chromosome"/>
</dbReference>
<keyword evidence="2 3" id="KW-0808">Transferase</keyword>
<dbReference type="CDD" id="cd03789">
    <property type="entry name" value="GT9_LPS_heptosyltransferase"/>
    <property type="match status" value="1"/>
</dbReference>
<dbReference type="SUPFAM" id="SSF53756">
    <property type="entry name" value="UDP-Glycosyltransferase/glycogen phosphorylase"/>
    <property type="match status" value="1"/>
</dbReference>
<proteinExistence type="predicted"/>
<dbReference type="EMBL" id="CP063849">
    <property type="protein sequence ID" value="QOY85726.1"/>
    <property type="molecule type" value="Genomic_DNA"/>
</dbReference>
<keyword evidence="4" id="KW-1185">Reference proteome</keyword>